<sequence>MSRSSLTENLYAKLMNEEDARACKAIDDDACQAVPGNFLRQLCSQFLTKLGDAIANPKIVLPWVLEALGAPLYLLGLLVPIRESGSLIPQLVIASHVRRQNVRKWSWVLGSVIQGVTIMLMGLAAWQLSGLTAGWVLVGLLVVFSLARGLCSVAAKDVTGKTIPKQRRGKLNGWSASLAGLVTLAGGVILVTGQGWLQTPPEYAILLVAAGLIWLLAALLYAGVKEYPGATEGGVNALSEALKRLGILRTDAAFRRFVIARALFLCSALTAPYYVVLAQQQSDGSSGLLGLFLLSSGAASLISGPVWGHFADLSSRQVMACSGLLAALLGVGLWLLDWLNPAWLELVWLLPLAYFVLSIAHQGVRIGRKTYVTDLAEGNRRTDYVALSNTLIGVVLLLAGSLGALTSVVELIDIVLLMSFMGLAGVWLARGLPEVSD</sequence>
<feature type="transmembrane region" description="Helical" evidence="4">
    <location>
        <begin position="411"/>
        <end position="429"/>
    </location>
</feature>
<dbReference type="Proteomes" id="UP000755551">
    <property type="component" value="Unassembled WGS sequence"/>
</dbReference>
<feature type="transmembrane region" description="Helical" evidence="4">
    <location>
        <begin position="176"/>
        <end position="197"/>
    </location>
</feature>
<feature type="transmembrane region" description="Helical" evidence="4">
    <location>
        <begin position="258"/>
        <end position="276"/>
    </location>
</feature>
<evidence type="ECO:0000313" key="6">
    <source>
        <dbReference type="Proteomes" id="UP000755551"/>
    </source>
</evidence>
<comment type="caution">
    <text evidence="5">The sequence shown here is derived from an EMBL/GenBank/DDBJ whole genome shotgun (WGS) entry which is preliminary data.</text>
</comment>
<dbReference type="PANTHER" id="PTHR23526:SF2">
    <property type="entry name" value="MAJOR FACILITATOR SUPERFAMILY (MFS) PROFILE DOMAIN-CONTAINING PROTEIN"/>
    <property type="match status" value="1"/>
</dbReference>
<gene>
    <name evidence="5" type="ORF">KTN04_00685</name>
</gene>
<reference evidence="5 6" key="1">
    <citation type="submission" date="2021-06" db="EMBL/GenBank/DDBJ databases">
        <title>Bacterium isolated from marine sediment.</title>
        <authorList>
            <person name="Zhu K.-L."/>
            <person name="Du Z.-J."/>
            <person name="Liang Q.-Y."/>
        </authorList>
    </citation>
    <scope>NUCLEOTIDE SEQUENCE [LARGE SCALE GENOMIC DNA]</scope>
    <source>
        <strain evidence="5 6">A346</strain>
    </source>
</reference>
<feature type="transmembrane region" description="Helical" evidence="4">
    <location>
        <begin position="60"/>
        <end position="81"/>
    </location>
</feature>
<dbReference type="InterPro" id="IPR011701">
    <property type="entry name" value="MFS"/>
</dbReference>
<feature type="transmembrane region" description="Helical" evidence="4">
    <location>
        <begin position="203"/>
        <end position="224"/>
    </location>
</feature>
<feature type="transmembrane region" description="Helical" evidence="4">
    <location>
        <begin position="132"/>
        <end position="155"/>
    </location>
</feature>
<keyword evidence="6" id="KW-1185">Reference proteome</keyword>
<feature type="transmembrane region" description="Helical" evidence="4">
    <location>
        <begin position="384"/>
        <end position="405"/>
    </location>
</feature>
<feature type="transmembrane region" description="Helical" evidence="4">
    <location>
        <begin position="105"/>
        <end position="126"/>
    </location>
</feature>
<dbReference type="InterPro" id="IPR052528">
    <property type="entry name" value="Sugar_transport-like"/>
</dbReference>
<evidence type="ECO:0000256" key="2">
    <source>
        <dbReference type="ARBA" id="ARBA00022989"/>
    </source>
</evidence>
<feature type="transmembrane region" description="Helical" evidence="4">
    <location>
        <begin position="288"/>
        <end position="306"/>
    </location>
</feature>
<accession>A0ABS6M6J8</accession>
<keyword evidence="2 4" id="KW-1133">Transmembrane helix</keyword>
<name>A0ABS6M6J8_9GAMM</name>
<keyword evidence="1 4" id="KW-0812">Transmembrane</keyword>
<evidence type="ECO:0000256" key="4">
    <source>
        <dbReference type="SAM" id="Phobius"/>
    </source>
</evidence>
<protein>
    <submittedName>
        <fullName evidence="5">MFS transporter</fullName>
    </submittedName>
</protein>
<keyword evidence="3 4" id="KW-0472">Membrane</keyword>
<evidence type="ECO:0000256" key="1">
    <source>
        <dbReference type="ARBA" id="ARBA00022692"/>
    </source>
</evidence>
<proteinExistence type="predicted"/>
<feature type="transmembrane region" description="Helical" evidence="4">
    <location>
        <begin position="342"/>
        <end position="364"/>
    </location>
</feature>
<feature type="transmembrane region" description="Helical" evidence="4">
    <location>
        <begin position="318"/>
        <end position="336"/>
    </location>
</feature>
<dbReference type="RefSeq" id="WP_217333280.1">
    <property type="nucleotide sequence ID" value="NZ_JAHQZT010000001.1"/>
</dbReference>
<dbReference type="EMBL" id="JAHQZT010000001">
    <property type="protein sequence ID" value="MBV0931855.1"/>
    <property type="molecule type" value="Genomic_DNA"/>
</dbReference>
<dbReference type="Pfam" id="PF07690">
    <property type="entry name" value="MFS_1"/>
    <property type="match status" value="1"/>
</dbReference>
<evidence type="ECO:0000313" key="5">
    <source>
        <dbReference type="EMBL" id="MBV0931855.1"/>
    </source>
</evidence>
<organism evidence="5 6">
    <name type="scientific">Marinobacterium weihaiense</name>
    <dbReference type="NCBI Taxonomy" id="2851016"/>
    <lineage>
        <taxon>Bacteria</taxon>
        <taxon>Pseudomonadati</taxon>
        <taxon>Pseudomonadota</taxon>
        <taxon>Gammaproteobacteria</taxon>
        <taxon>Oceanospirillales</taxon>
        <taxon>Oceanospirillaceae</taxon>
        <taxon>Marinobacterium</taxon>
    </lineage>
</organism>
<dbReference type="PANTHER" id="PTHR23526">
    <property type="entry name" value="INTEGRAL MEMBRANE TRANSPORT PROTEIN-RELATED"/>
    <property type="match status" value="1"/>
</dbReference>
<evidence type="ECO:0000256" key="3">
    <source>
        <dbReference type="ARBA" id="ARBA00023136"/>
    </source>
</evidence>